<evidence type="ECO:0008006" key="3">
    <source>
        <dbReference type="Google" id="ProtNLM"/>
    </source>
</evidence>
<comment type="caution">
    <text evidence="1">The sequence shown here is derived from an EMBL/GenBank/DDBJ whole genome shotgun (WGS) entry which is preliminary data.</text>
</comment>
<evidence type="ECO:0000313" key="1">
    <source>
        <dbReference type="EMBL" id="CAG5122044.1"/>
    </source>
</evidence>
<dbReference type="PROSITE" id="PS50231">
    <property type="entry name" value="RICIN_B_LECTIN"/>
    <property type="match status" value="1"/>
</dbReference>
<sequence length="93" mass="10571">GFGLTPDGALRTTIHCVVAIVHGADVLPFVENCFLRPVEKWNHNEQHQLIHVQSDLCLQMMATRALTLQSCQRDLMSQKWAFQSDGLLEPNNW</sequence>
<dbReference type="AlphaFoldDB" id="A0A8S3YYI9"/>
<name>A0A8S3YYI9_9EUPU</name>
<dbReference type="InterPro" id="IPR035992">
    <property type="entry name" value="Ricin_B-like_lectins"/>
</dbReference>
<accession>A0A8S3YYI9</accession>
<feature type="non-terminal residue" evidence="1">
    <location>
        <position position="93"/>
    </location>
</feature>
<reference evidence="1" key="1">
    <citation type="submission" date="2021-04" db="EMBL/GenBank/DDBJ databases">
        <authorList>
            <consortium name="Molecular Ecology Group"/>
        </authorList>
    </citation>
    <scope>NUCLEOTIDE SEQUENCE</scope>
</reference>
<keyword evidence="2" id="KW-1185">Reference proteome</keyword>
<dbReference type="SUPFAM" id="SSF50370">
    <property type="entry name" value="Ricin B-like lectins"/>
    <property type="match status" value="1"/>
</dbReference>
<proteinExistence type="predicted"/>
<dbReference type="Gene3D" id="2.80.10.50">
    <property type="match status" value="1"/>
</dbReference>
<gene>
    <name evidence="1" type="ORF">CUNI_LOCUS7602</name>
</gene>
<organism evidence="1 2">
    <name type="scientific">Candidula unifasciata</name>
    <dbReference type="NCBI Taxonomy" id="100452"/>
    <lineage>
        <taxon>Eukaryota</taxon>
        <taxon>Metazoa</taxon>
        <taxon>Spiralia</taxon>
        <taxon>Lophotrochozoa</taxon>
        <taxon>Mollusca</taxon>
        <taxon>Gastropoda</taxon>
        <taxon>Heterobranchia</taxon>
        <taxon>Euthyneura</taxon>
        <taxon>Panpulmonata</taxon>
        <taxon>Eupulmonata</taxon>
        <taxon>Stylommatophora</taxon>
        <taxon>Helicina</taxon>
        <taxon>Helicoidea</taxon>
        <taxon>Geomitridae</taxon>
        <taxon>Candidula</taxon>
    </lineage>
</organism>
<dbReference type="EMBL" id="CAJHNH020001222">
    <property type="protein sequence ID" value="CAG5122044.1"/>
    <property type="molecule type" value="Genomic_DNA"/>
</dbReference>
<dbReference type="Proteomes" id="UP000678393">
    <property type="component" value="Unassembled WGS sequence"/>
</dbReference>
<protein>
    <recommendedName>
        <fullName evidence="3">Ricin B lectin domain-containing protein</fullName>
    </recommendedName>
</protein>
<evidence type="ECO:0000313" key="2">
    <source>
        <dbReference type="Proteomes" id="UP000678393"/>
    </source>
</evidence>